<accession>A0A318LCV9</accession>
<dbReference type="AlphaFoldDB" id="A0A318LCV9"/>
<sequence length="438" mass="45429">MTVVLADIGSTFTKVRAYDTGGDLVWGDQVPTAAPDLGLRLGDLASSAGIDIRGRVPACSSAAGGLRIVALGLTQTFTRKAARTAALGAGGRIVGDYSFPLTDTDVVDLEECAADVILLTGGSDGGDADAAVGFAEALAEVRRPLAVVVACNRQVARRCSETLTRAGHRAEVVDNIMPDVGTLNAEPVRAAVRRIFLDTVIGRVTGEKTRAFEVRQPTPAAVLGAARLLSHTDDRGALVVDVGGATTDVHSVLAPGQVATPSAGMRMAEQSTRTVEADLGMRESAEAAREAARRAGLDEPTGLDEHLAQRVRDVTLIDPRGQVDRWLATTCATLALQRHVGHLVLLPSVGGGVEAHAVGRDLRDAGRVVATGGVLSRDDGTTMAAALAGPPDLLLPRRAVVSTDANYELATIGVLASVDAALAAKAMTRLVRDWDAQI</sequence>
<evidence type="ECO:0008006" key="3">
    <source>
        <dbReference type="Google" id="ProtNLM"/>
    </source>
</evidence>
<organism evidence="1 2">
    <name type="scientific">Prauserella flavalba</name>
    <dbReference type="NCBI Taxonomy" id="1477506"/>
    <lineage>
        <taxon>Bacteria</taxon>
        <taxon>Bacillati</taxon>
        <taxon>Actinomycetota</taxon>
        <taxon>Actinomycetes</taxon>
        <taxon>Pseudonocardiales</taxon>
        <taxon>Pseudonocardiaceae</taxon>
        <taxon>Prauserella</taxon>
    </lineage>
</organism>
<gene>
    <name evidence="1" type="ORF">BA062_26880</name>
</gene>
<proteinExistence type="predicted"/>
<dbReference type="NCBIfam" id="TIGR01319">
    <property type="entry name" value="glmL_fam"/>
    <property type="match status" value="1"/>
</dbReference>
<dbReference type="EMBL" id="MASU01000013">
    <property type="protein sequence ID" value="PXY23910.1"/>
    <property type="molecule type" value="Genomic_DNA"/>
</dbReference>
<comment type="caution">
    <text evidence="1">The sequence shown here is derived from an EMBL/GenBank/DDBJ whole genome shotgun (WGS) entry which is preliminary data.</text>
</comment>
<dbReference type="InterPro" id="IPR006230">
    <property type="entry name" value="MutL"/>
</dbReference>
<evidence type="ECO:0000313" key="2">
    <source>
        <dbReference type="Proteomes" id="UP000247892"/>
    </source>
</evidence>
<evidence type="ECO:0000313" key="1">
    <source>
        <dbReference type="EMBL" id="PXY23910.1"/>
    </source>
</evidence>
<dbReference type="Pfam" id="PF13941">
    <property type="entry name" value="MutL"/>
    <property type="match status" value="1"/>
</dbReference>
<reference evidence="1 2" key="1">
    <citation type="submission" date="2016-07" db="EMBL/GenBank/DDBJ databases">
        <title>Draft genome sequence of Prauserella sp. YIM 121212, isolated from alkaline soil.</title>
        <authorList>
            <person name="Ruckert C."/>
            <person name="Albersmeier A."/>
            <person name="Jiang C.-L."/>
            <person name="Jiang Y."/>
            <person name="Kalinowski J."/>
            <person name="Schneider O."/>
            <person name="Winkler A."/>
            <person name="Zotchev S.B."/>
        </authorList>
    </citation>
    <scope>NUCLEOTIDE SEQUENCE [LARGE SCALE GENOMIC DNA]</scope>
    <source>
        <strain evidence="1 2">YIM 121212</strain>
    </source>
</reference>
<dbReference type="OrthoDB" id="9769453at2"/>
<protein>
    <recommendedName>
        <fullName evidence="3">Glutamate mutase</fullName>
    </recommendedName>
</protein>
<dbReference type="Proteomes" id="UP000247892">
    <property type="component" value="Unassembled WGS sequence"/>
</dbReference>
<keyword evidence="2" id="KW-1185">Reference proteome</keyword>
<dbReference type="RefSeq" id="WP_110341634.1">
    <property type="nucleotide sequence ID" value="NZ_MASU01000013.1"/>
</dbReference>
<name>A0A318LCV9_9PSEU</name>